<feature type="compositionally biased region" description="Polar residues" evidence="2">
    <location>
        <begin position="1"/>
        <end position="16"/>
    </location>
</feature>
<protein>
    <submittedName>
        <fullName evidence="4">COMM domain containing protein 8, putative</fullName>
    </submittedName>
</protein>
<dbReference type="STRING" id="1257118.L8HGA6"/>
<evidence type="ECO:0000313" key="4">
    <source>
        <dbReference type="EMBL" id="ELR24564.1"/>
    </source>
</evidence>
<comment type="function">
    <text evidence="1">Scaffold protein in the commander complex that is essential for endosomal recycling of transmembrane cargos; the commander complex is composed of the CCC subcomplex and the retriever subcomplex.</text>
</comment>
<dbReference type="PROSITE" id="PS51269">
    <property type="entry name" value="COMM"/>
    <property type="match status" value="1"/>
</dbReference>
<name>L8HGA6_ACACF</name>
<dbReference type="RefSeq" id="XP_004356464.1">
    <property type="nucleotide sequence ID" value="XM_004356411.1"/>
</dbReference>
<dbReference type="PANTHER" id="PTHR16231:SF0">
    <property type="entry name" value="COMM DOMAIN-CONTAINING PROTEIN 8"/>
    <property type="match status" value="1"/>
</dbReference>
<dbReference type="PANTHER" id="PTHR16231">
    <property type="entry name" value="COMM DOMAIN-CONTAINING PROTEIN 4-8 FAMILY MEMBER"/>
    <property type="match status" value="1"/>
</dbReference>
<dbReference type="InterPro" id="IPR017920">
    <property type="entry name" value="COMM"/>
</dbReference>
<keyword evidence="5" id="KW-1185">Reference proteome</keyword>
<proteinExistence type="predicted"/>
<evidence type="ECO:0000313" key="5">
    <source>
        <dbReference type="Proteomes" id="UP000011083"/>
    </source>
</evidence>
<dbReference type="EMBL" id="KB007811">
    <property type="protein sequence ID" value="ELR24564.1"/>
    <property type="molecule type" value="Genomic_DNA"/>
</dbReference>
<accession>L8HGA6</accession>
<evidence type="ECO:0000259" key="3">
    <source>
        <dbReference type="PROSITE" id="PS51269"/>
    </source>
</evidence>
<organism evidence="4 5">
    <name type="scientific">Acanthamoeba castellanii (strain ATCC 30010 / Neff)</name>
    <dbReference type="NCBI Taxonomy" id="1257118"/>
    <lineage>
        <taxon>Eukaryota</taxon>
        <taxon>Amoebozoa</taxon>
        <taxon>Discosea</taxon>
        <taxon>Longamoebia</taxon>
        <taxon>Centramoebida</taxon>
        <taxon>Acanthamoebidae</taxon>
        <taxon>Acanthamoeba</taxon>
    </lineage>
</organism>
<gene>
    <name evidence="4" type="ORF">ACA1_171380</name>
</gene>
<dbReference type="AlphaFoldDB" id="L8HGA6"/>
<evidence type="ECO:0000256" key="2">
    <source>
        <dbReference type="SAM" id="MobiDB-lite"/>
    </source>
</evidence>
<evidence type="ECO:0000256" key="1">
    <source>
        <dbReference type="ARBA" id="ARBA00093300"/>
    </source>
</evidence>
<feature type="domain" description="COMM" evidence="3">
    <location>
        <begin position="164"/>
        <end position="232"/>
    </location>
</feature>
<dbReference type="KEGG" id="acan:ACA1_171380"/>
<sequence length="233" mass="25619">MQSQTQAEGGSVTTPRGKNAADAAPPKLGLLPSHRRKVAFIAKIGAIAQKIPIDQGCLLVQFVHWVVDEVCGRQPDWTKPFGEANAQPMIDAVKLFVIKAVGGGLKKDDRPSLTDDFPLQIVRELKGFNVADEHATVIVDCILVRYTDVQKALAGDTAHISPAHLKDFDWKLLHSLASDKVATVNEPILRLNLTIKDENEKMKDVVLELPKSELDKLIGTLQQVNQVVQKLRV</sequence>
<reference evidence="4 5" key="1">
    <citation type="journal article" date="2013" name="Genome Biol.">
        <title>Genome of Acanthamoeba castellanii highlights extensive lateral gene transfer and early evolution of tyrosine kinase signaling.</title>
        <authorList>
            <person name="Clarke M."/>
            <person name="Lohan A.J."/>
            <person name="Liu B."/>
            <person name="Lagkouvardos I."/>
            <person name="Roy S."/>
            <person name="Zafar N."/>
            <person name="Bertelli C."/>
            <person name="Schilde C."/>
            <person name="Kianianmomeni A."/>
            <person name="Burglin T.R."/>
            <person name="Frech C."/>
            <person name="Turcotte B."/>
            <person name="Kopec K.O."/>
            <person name="Synnott J.M."/>
            <person name="Choo C."/>
            <person name="Paponov I."/>
            <person name="Finkler A."/>
            <person name="Soon Heng Tan C."/>
            <person name="Hutchins A.P."/>
            <person name="Weinmeier T."/>
            <person name="Rattei T."/>
            <person name="Chu J.S."/>
            <person name="Gimenez G."/>
            <person name="Irimia M."/>
            <person name="Rigden D.J."/>
            <person name="Fitzpatrick D.A."/>
            <person name="Lorenzo-Morales J."/>
            <person name="Bateman A."/>
            <person name="Chiu C.H."/>
            <person name="Tang P."/>
            <person name="Hegemann P."/>
            <person name="Fromm H."/>
            <person name="Raoult D."/>
            <person name="Greub G."/>
            <person name="Miranda-Saavedra D."/>
            <person name="Chen N."/>
            <person name="Nash P."/>
            <person name="Ginger M.L."/>
            <person name="Horn M."/>
            <person name="Schaap P."/>
            <person name="Caler L."/>
            <person name="Loftus B."/>
        </authorList>
    </citation>
    <scope>NUCLEOTIDE SEQUENCE [LARGE SCALE GENOMIC DNA]</scope>
    <source>
        <strain evidence="4 5">Neff</strain>
    </source>
</reference>
<feature type="region of interest" description="Disordered" evidence="2">
    <location>
        <begin position="1"/>
        <end position="28"/>
    </location>
</feature>
<dbReference type="OrthoDB" id="17646at2759"/>
<dbReference type="InterPro" id="IPR047155">
    <property type="entry name" value="COMMD4/6/7/8"/>
</dbReference>
<dbReference type="VEuPathDB" id="AmoebaDB:ACA1_171380"/>
<dbReference type="OMA" id="DFDWKMN"/>
<dbReference type="GeneID" id="14925585"/>
<dbReference type="Proteomes" id="UP000011083">
    <property type="component" value="Unassembled WGS sequence"/>
</dbReference>
<dbReference type="Pfam" id="PF07258">
    <property type="entry name" value="COMM_domain"/>
    <property type="match status" value="1"/>
</dbReference>